<feature type="chain" id="PRO_5001983019" evidence="7">
    <location>
        <begin position="25"/>
        <end position="305"/>
    </location>
</feature>
<reference evidence="9" key="1">
    <citation type="submission" date="2014-11" db="EMBL/GenBank/DDBJ databases">
        <authorList>
            <person name="Geib S."/>
        </authorList>
    </citation>
    <scope>NUCLEOTIDE SEQUENCE</scope>
</reference>
<dbReference type="SUPFAM" id="SSF50494">
    <property type="entry name" value="Trypsin-like serine proteases"/>
    <property type="match status" value="1"/>
</dbReference>
<dbReference type="FunFam" id="2.40.10.10:FF:000068">
    <property type="entry name" value="transmembrane protease serine 2"/>
    <property type="match status" value="1"/>
</dbReference>
<evidence type="ECO:0000256" key="1">
    <source>
        <dbReference type="ARBA" id="ARBA00022670"/>
    </source>
</evidence>
<dbReference type="InterPro" id="IPR009003">
    <property type="entry name" value="Peptidase_S1_PA"/>
</dbReference>
<dbReference type="InterPro" id="IPR001314">
    <property type="entry name" value="Peptidase_S1A"/>
</dbReference>
<evidence type="ECO:0000256" key="6">
    <source>
        <dbReference type="RuleBase" id="RU363034"/>
    </source>
</evidence>
<dbReference type="InterPro" id="IPR018114">
    <property type="entry name" value="TRYPSIN_HIS"/>
</dbReference>
<feature type="domain" description="Peptidase S1" evidence="8">
    <location>
        <begin position="44"/>
        <end position="283"/>
    </location>
</feature>
<keyword evidence="1 6" id="KW-0645">Protease</keyword>
<dbReference type="EMBL" id="GBXI01009341">
    <property type="protein sequence ID" value="JAD04951.1"/>
    <property type="molecule type" value="Transcribed_RNA"/>
</dbReference>
<evidence type="ECO:0000256" key="4">
    <source>
        <dbReference type="ARBA" id="ARBA00023157"/>
    </source>
</evidence>
<organism evidence="9">
    <name type="scientific">Zeugodacus cucurbitae</name>
    <name type="common">Melon fruit fly</name>
    <name type="synonym">Bactrocera cucurbitae</name>
    <dbReference type="NCBI Taxonomy" id="28588"/>
    <lineage>
        <taxon>Eukaryota</taxon>
        <taxon>Metazoa</taxon>
        <taxon>Ecdysozoa</taxon>
        <taxon>Arthropoda</taxon>
        <taxon>Hexapoda</taxon>
        <taxon>Insecta</taxon>
        <taxon>Pterygota</taxon>
        <taxon>Neoptera</taxon>
        <taxon>Endopterygota</taxon>
        <taxon>Diptera</taxon>
        <taxon>Brachycera</taxon>
        <taxon>Muscomorpha</taxon>
        <taxon>Tephritoidea</taxon>
        <taxon>Tephritidae</taxon>
        <taxon>Zeugodacus</taxon>
        <taxon>Zeugodacus</taxon>
    </lineage>
</organism>
<dbReference type="FunFam" id="2.40.10.10:FF:000002">
    <property type="entry name" value="Transmembrane protease serine"/>
    <property type="match status" value="1"/>
</dbReference>
<dbReference type="GO" id="GO:0005791">
    <property type="term" value="C:rough endoplasmic reticulum"/>
    <property type="evidence" value="ECO:0007669"/>
    <property type="project" value="TreeGrafter"/>
</dbReference>
<dbReference type="CDD" id="cd00190">
    <property type="entry name" value="Tryp_SPc"/>
    <property type="match status" value="1"/>
</dbReference>
<dbReference type="InterPro" id="IPR033116">
    <property type="entry name" value="TRYPSIN_SER"/>
</dbReference>
<dbReference type="PROSITE" id="PS00135">
    <property type="entry name" value="TRYPSIN_SER"/>
    <property type="match status" value="1"/>
</dbReference>
<evidence type="ECO:0000259" key="8">
    <source>
        <dbReference type="PROSITE" id="PS50240"/>
    </source>
</evidence>
<dbReference type="AlphaFoldDB" id="A0A0A1X242"/>
<dbReference type="GO" id="GO:0004252">
    <property type="term" value="F:serine-type endopeptidase activity"/>
    <property type="evidence" value="ECO:0007669"/>
    <property type="project" value="InterPro"/>
</dbReference>
<proteinExistence type="inferred from homology"/>
<evidence type="ECO:0000313" key="9">
    <source>
        <dbReference type="EMBL" id="JAD04951.1"/>
    </source>
</evidence>
<dbReference type="InterPro" id="IPR043504">
    <property type="entry name" value="Peptidase_S1_PA_chymotrypsin"/>
</dbReference>
<dbReference type="PANTHER" id="PTHR24264">
    <property type="entry name" value="TRYPSIN-RELATED"/>
    <property type="match status" value="1"/>
</dbReference>
<evidence type="ECO:0000256" key="7">
    <source>
        <dbReference type="SAM" id="SignalP"/>
    </source>
</evidence>
<gene>
    <name evidence="9" type="primary">TRY1</name>
    <name evidence="9" type="ORF">g.19184</name>
</gene>
<sequence>MCFCQKILVSIIFISLLRLETNLCAKNNSKLAIGDKSVNYNFLITGGYRPKKDSLSKYVVSIRGKYYQYFFGDDHFCGGSIIAPKIILTAAHCLVVGTNAIPLNPSDISVVAGTPRRLLITETTQVLKVDKIKRHEFYNPADFHNDIALIFLTKNIYEDGVSTQRIGLQTKIVSPQIICTVVGWGRLFVNGPSPDLILHVDVYILPSDYCNSKTDNFAFGMMCAGDENDYERDACSGDSGGPLICDEKVTGIVSFGYGCGEPGYPGYYTNVTSYIDWIRKNGFSQLKPENLILLIMLQICIVKGV</sequence>
<evidence type="ECO:0000256" key="5">
    <source>
        <dbReference type="ARBA" id="ARBA00024195"/>
    </source>
</evidence>
<dbReference type="InterPro" id="IPR001254">
    <property type="entry name" value="Trypsin_dom"/>
</dbReference>
<dbReference type="PANTHER" id="PTHR24264:SF46">
    <property type="entry name" value="COAGULATION FACTOR XII"/>
    <property type="match status" value="1"/>
</dbReference>
<comment type="similarity">
    <text evidence="5">Belongs to the peptidase S1 family. CLIP subfamily.</text>
</comment>
<keyword evidence="4" id="KW-1015">Disulfide bond</keyword>
<dbReference type="PROSITE" id="PS00134">
    <property type="entry name" value="TRYPSIN_HIS"/>
    <property type="match status" value="1"/>
</dbReference>
<protein>
    <submittedName>
        <fullName evidence="9">Trypsin I-P1</fullName>
    </submittedName>
</protein>
<dbReference type="PRINTS" id="PR00722">
    <property type="entry name" value="CHYMOTRYPSIN"/>
</dbReference>
<name>A0A0A1X242_ZEUCU</name>
<reference evidence="9" key="2">
    <citation type="journal article" date="2015" name="Gigascience">
        <title>Reconstructing a comprehensive transcriptome assembly of a white-pupal translocated strain of the pest fruit fly Bactrocera cucurbitae.</title>
        <authorList>
            <person name="Sim S.B."/>
            <person name="Calla B."/>
            <person name="Hall B."/>
            <person name="DeRego T."/>
            <person name="Geib S.M."/>
        </authorList>
    </citation>
    <scope>NUCLEOTIDE SEQUENCE</scope>
</reference>
<dbReference type="InterPro" id="IPR050127">
    <property type="entry name" value="Serine_Proteases_S1"/>
</dbReference>
<keyword evidence="3 6" id="KW-0720">Serine protease</keyword>
<accession>A0A0A1X242</accession>
<dbReference type="Pfam" id="PF00089">
    <property type="entry name" value="Trypsin"/>
    <property type="match status" value="1"/>
</dbReference>
<dbReference type="GO" id="GO:0031638">
    <property type="term" value="P:zymogen activation"/>
    <property type="evidence" value="ECO:0007669"/>
    <property type="project" value="TreeGrafter"/>
</dbReference>
<dbReference type="SMART" id="SM00020">
    <property type="entry name" value="Tryp_SPc"/>
    <property type="match status" value="1"/>
</dbReference>
<evidence type="ECO:0000256" key="2">
    <source>
        <dbReference type="ARBA" id="ARBA00022801"/>
    </source>
</evidence>
<dbReference type="Gene3D" id="2.40.10.10">
    <property type="entry name" value="Trypsin-like serine proteases"/>
    <property type="match status" value="1"/>
</dbReference>
<keyword evidence="2 6" id="KW-0378">Hydrolase</keyword>
<keyword evidence="7" id="KW-0732">Signal</keyword>
<dbReference type="PROSITE" id="PS50240">
    <property type="entry name" value="TRYPSIN_DOM"/>
    <property type="match status" value="1"/>
</dbReference>
<dbReference type="GO" id="GO:0005615">
    <property type="term" value="C:extracellular space"/>
    <property type="evidence" value="ECO:0007669"/>
    <property type="project" value="TreeGrafter"/>
</dbReference>
<feature type="signal peptide" evidence="7">
    <location>
        <begin position="1"/>
        <end position="24"/>
    </location>
</feature>
<evidence type="ECO:0000256" key="3">
    <source>
        <dbReference type="ARBA" id="ARBA00022825"/>
    </source>
</evidence>